<keyword evidence="3" id="KW-0540">Nuclease</keyword>
<evidence type="ECO:0000256" key="5">
    <source>
        <dbReference type="ARBA" id="ARBA00022801"/>
    </source>
</evidence>
<protein>
    <recommendedName>
        <fullName evidence="6">Putative mRNA interferase YoeB</fullName>
    </recommendedName>
</protein>
<keyword evidence="4" id="KW-0255">Endonuclease</keyword>
<dbReference type="Proteomes" id="UP000197007">
    <property type="component" value="Chromosome"/>
</dbReference>
<dbReference type="GO" id="GO:0016787">
    <property type="term" value="F:hydrolase activity"/>
    <property type="evidence" value="ECO:0007669"/>
    <property type="project" value="UniProtKB-KW"/>
</dbReference>
<dbReference type="RefSeq" id="WP_009414315.1">
    <property type="nucleotide sequence ID" value="NZ_CP022022.1"/>
</dbReference>
<dbReference type="GO" id="GO:0006401">
    <property type="term" value="P:RNA catabolic process"/>
    <property type="evidence" value="ECO:0007669"/>
    <property type="project" value="InterPro"/>
</dbReference>
<dbReference type="PANTHER" id="PTHR38039">
    <property type="entry name" value="TOXIN YOEB"/>
    <property type="match status" value="1"/>
</dbReference>
<dbReference type="AlphaFoldDB" id="A0A1Z4BKY5"/>
<gene>
    <name evidence="7" type="ORF">CBG49_02020</name>
</gene>
<keyword evidence="2" id="KW-1277">Toxin-antitoxin system</keyword>
<name>A0A1Z4BKY5_9FLAO</name>
<dbReference type="Gene3D" id="3.30.2310.20">
    <property type="entry name" value="RelE-like"/>
    <property type="match status" value="1"/>
</dbReference>
<evidence type="ECO:0000256" key="3">
    <source>
        <dbReference type="ARBA" id="ARBA00022722"/>
    </source>
</evidence>
<evidence type="ECO:0000313" key="8">
    <source>
        <dbReference type="Proteomes" id="UP000197007"/>
    </source>
</evidence>
<reference evidence="8" key="1">
    <citation type="submission" date="2017-06" db="EMBL/GenBank/DDBJ databases">
        <title>Complete genome sequence of Capnocytophaga sp. KCOM 1579 (=ChDC OS43) isolated from a human refractory periapical abscess lesion.</title>
        <authorList>
            <person name="Kook J.-K."/>
            <person name="Park S.-N."/>
            <person name="Lim Y.K."/>
            <person name="Roh H."/>
        </authorList>
    </citation>
    <scope>NUCLEOTIDE SEQUENCE [LARGE SCALE GENOMIC DNA]</scope>
    <source>
        <strain evidence="8">ChDC OS43</strain>
    </source>
</reference>
<evidence type="ECO:0000256" key="6">
    <source>
        <dbReference type="ARBA" id="ARBA00030388"/>
    </source>
</evidence>
<sequence>MEEETYKLKYSDEYLNHLEKHLKSGQKKLLVKIDSLLDELEVHPTTGTGQVEPLKGYGERNVYSRRIDKKHRLTYEVFEEEKYIEVLAAYGHYE</sequence>
<accession>A0A1Z4BKY5</accession>
<dbReference type="InterPro" id="IPR035093">
    <property type="entry name" value="RelE/ParE_toxin_dom_sf"/>
</dbReference>
<evidence type="ECO:0000256" key="4">
    <source>
        <dbReference type="ARBA" id="ARBA00022759"/>
    </source>
</evidence>
<keyword evidence="5" id="KW-0378">Hydrolase</keyword>
<dbReference type="PANTHER" id="PTHR38039:SF1">
    <property type="entry name" value="TOXIN YOEB"/>
    <property type="match status" value="1"/>
</dbReference>
<organism evidence="7 8">
    <name type="scientific">Capnocytophaga endodontalis</name>
    <dbReference type="NCBI Taxonomy" id="2708117"/>
    <lineage>
        <taxon>Bacteria</taxon>
        <taxon>Pseudomonadati</taxon>
        <taxon>Bacteroidota</taxon>
        <taxon>Flavobacteriia</taxon>
        <taxon>Flavobacteriales</taxon>
        <taxon>Flavobacteriaceae</taxon>
        <taxon>Capnocytophaga</taxon>
    </lineage>
</organism>
<comment type="similarity">
    <text evidence="1">Belongs to the YoeB family.</text>
</comment>
<dbReference type="Pfam" id="PF06769">
    <property type="entry name" value="YoeB_toxin"/>
    <property type="match status" value="1"/>
</dbReference>
<dbReference type="NCBIfam" id="TIGR02116">
    <property type="entry name" value="toxin_Txe_YoeB"/>
    <property type="match status" value="1"/>
</dbReference>
<evidence type="ECO:0000313" key="7">
    <source>
        <dbReference type="EMBL" id="ASF41964.1"/>
    </source>
</evidence>
<dbReference type="KEGG" id="capn:CBG49_02020"/>
<keyword evidence="8" id="KW-1185">Reference proteome</keyword>
<evidence type="ECO:0000256" key="2">
    <source>
        <dbReference type="ARBA" id="ARBA00022649"/>
    </source>
</evidence>
<dbReference type="SUPFAM" id="SSF143011">
    <property type="entry name" value="RelE-like"/>
    <property type="match status" value="1"/>
</dbReference>
<dbReference type="EMBL" id="CP022022">
    <property type="protein sequence ID" value="ASF41964.1"/>
    <property type="molecule type" value="Genomic_DNA"/>
</dbReference>
<proteinExistence type="inferred from homology"/>
<dbReference type="InterPro" id="IPR009614">
    <property type="entry name" value="YoeB_toxin"/>
</dbReference>
<evidence type="ECO:0000256" key="1">
    <source>
        <dbReference type="ARBA" id="ARBA00008172"/>
    </source>
</evidence>
<dbReference type="GO" id="GO:0004519">
    <property type="term" value="F:endonuclease activity"/>
    <property type="evidence" value="ECO:0007669"/>
    <property type="project" value="UniProtKB-KW"/>
</dbReference>